<proteinExistence type="predicted"/>
<reference evidence="2" key="1">
    <citation type="submission" date="2023-03" db="EMBL/GenBank/DDBJ databases">
        <title>Massive genome expansion in bonnet fungi (Mycena s.s.) driven by repeated elements and novel gene families across ecological guilds.</title>
        <authorList>
            <consortium name="Lawrence Berkeley National Laboratory"/>
            <person name="Harder C.B."/>
            <person name="Miyauchi S."/>
            <person name="Viragh M."/>
            <person name="Kuo A."/>
            <person name="Thoen E."/>
            <person name="Andreopoulos B."/>
            <person name="Lu D."/>
            <person name="Skrede I."/>
            <person name="Drula E."/>
            <person name="Henrissat B."/>
            <person name="Morin E."/>
            <person name="Kohler A."/>
            <person name="Barry K."/>
            <person name="LaButti K."/>
            <person name="Morin E."/>
            <person name="Salamov A."/>
            <person name="Lipzen A."/>
            <person name="Mereny Z."/>
            <person name="Hegedus B."/>
            <person name="Baldrian P."/>
            <person name="Stursova M."/>
            <person name="Weitz H."/>
            <person name="Taylor A."/>
            <person name="Grigoriev I.V."/>
            <person name="Nagy L.G."/>
            <person name="Martin F."/>
            <person name="Kauserud H."/>
        </authorList>
    </citation>
    <scope>NUCLEOTIDE SEQUENCE</scope>
    <source>
        <strain evidence="2">CBHHK067</strain>
    </source>
</reference>
<protein>
    <submittedName>
        <fullName evidence="2">Uncharacterized protein</fullName>
    </submittedName>
</protein>
<feature type="compositionally biased region" description="Acidic residues" evidence="1">
    <location>
        <begin position="85"/>
        <end position="94"/>
    </location>
</feature>
<dbReference type="EMBL" id="JARKIE010000008">
    <property type="protein sequence ID" value="KAJ7705281.1"/>
    <property type="molecule type" value="Genomic_DNA"/>
</dbReference>
<gene>
    <name evidence="2" type="ORF">B0H17DRAFT_1126142</name>
</gene>
<comment type="caution">
    <text evidence="2">The sequence shown here is derived from an EMBL/GenBank/DDBJ whole genome shotgun (WGS) entry which is preliminary data.</text>
</comment>
<feature type="region of interest" description="Disordered" evidence="1">
    <location>
        <begin position="76"/>
        <end position="123"/>
    </location>
</feature>
<dbReference type="Proteomes" id="UP001221757">
    <property type="component" value="Unassembled WGS sequence"/>
</dbReference>
<dbReference type="AlphaFoldDB" id="A0AAD7GTX1"/>
<evidence type="ECO:0000256" key="1">
    <source>
        <dbReference type="SAM" id="MobiDB-lite"/>
    </source>
</evidence>
<name>A0AAD7GTX1_MYCRO</name>
<feature type="compositionally biased region" description="Polar residues" evidence="1">
    <location>
        <begin position="95"/>
        <end position="104"/>
    </location>
</feature>
<evidence type="ECO:0000313" key="3">
    <source>
        <dbReference type="Proteomes" id="UP001221757"/>
    </source>
</evidence>
<accession>A0AAD7GTX1</accession>
<sequence length="281" mass="30960">MASPNRLPFIVHAAEWNEATNYKRIDSPTTVTFSGNPSAAQQAMMLSMFGPNAGTAIFNGAEMNIISGEITRTRSGTNIRFVDSDQPESEEAEGNDTNANTQDQEQYRSDGPGPDGNRAAFLTGTQSLPVAARKGCLTRCGVRKAMAETKATSRTTRHPERVRNASLFFVSEDPSAIYNVVQMGTYPPGRQPKGTISPKKLTSTLPKEFSRARRTKWDSAYRPPFQLLWLEVQYKHAALLLSLNVVKFLLLANGLLANGFLFSSTDIVVAIRPELFVRRSL</sequence>
<keyword evidence="3" id="KW-1185">Reference proteome</keyword>
<organism evidence="2 3">
    <name type="scientific">Mycena rosella</name>
    <name type="common">Pink bonnet</name>
    <name type="synonym">Agaricus rosellus</name>
    <dbReference type="NCBI Taxonomy" id="1033263"/>
    <lineage>
        <taxon>Eukaryota</taxon>
        <taxon>Fungi</taxon>
        <taxon>Dikarya</taxon>
        <taxon>Basidiomycota</taxon>
        <taxon>Agaricomycotina</taxon>
        <taxon>Agaricomycetes</taxon>
        <taxon>Agaricomycetidae</taxon>
        <taxon>Agaricales</taxon>
        <taxon>Marasmiineae</taxon>
        <taxon>Mycenaceae</taxon>
        <taxon>Mycena</taxon>
    </lineage>
</organism>
<evidence type="ECO:0000313" key="2">
    <source>
        <dbReference type="EMBL" id="KAJ7705281.1"/>
    </source>
</evidence>